<organism evidence="9 10">
    <name type="scientific">Glycocaulis alkaliphilus</name>
    <dbReference type="NCBI Taxonomy" id="1434191"/>
    <lineage>
        <taxon>Bacteria</taxon>
        <taxon>Pseudomonadati</taxon>
        <taxon>Pseudomonadota</taxon>
        <taxon>Alphaproteobacteria</taxon>
        <taxon>Maricaulales</taxon>
        <taxon>Maricaulaceae</taxon>
        <taxon>Glycocaulis</taxon>
    </lineage>
</organism>
<protein>
    <recommendedName>
        <fullName evidence="2 8">Carbonic anhydrase</fullName>
        <ecNumber evidence="2 8">4.2.1.1</ecNumber>
    </recommendedName>
    <alternativeName>
        <fullName evidence="8">Carbonate dehydratase</fullName>
    </alternativeName>
</protein>
<dbReference type="GO" id="GO:0004089">
    <property type="term" value="F:carbonate dehydratase activity"/>
    <property type="evidence" value="ECO:0007669"/>
    <property type="project" value="UniProtKB-UniRule"/>
</dbReference>
<reference evidence="9 10" key="1">
    <citation type="submission" date="2016-12" db="EMBL/GenBank/DDBJ databases">
        <title>The genome of dimorphic prosthecate Glycocaulis alkaliphilus 6b-8t, isolated from crude oil dictates its adaptability in petroleum environments.</title>
        <authorList>
            <person name="Wu X.-L."/>
            <person name="Geng S."/>
        </authorList>
    </citation>
    <scope>NUCLEOTIDE SEQUENCE [LARGE SCALE GENOMIC DNA]</scope>
    <source>
        <strain evidence="9 10">6B-8</strain>
    </source>
</reference>
<keyword evidence="4 7" id="KW-0862">Zinc</keyword>
<dbReference type="PANTHER" id="PTHR11002:SF76">
    <property type="entry name" value="CARBONIC ANHYDRASE"/>
    <property type="match status" value="1"/>
</dbReference>
<dbReference type="CDD" id="cd00884">
    <property type="entry name" value="beta_CA_cladeB"/>
    <property type="match status" value="1"/>
</dbReference>
<dbReference type="GO" id="GO:0015976">
    <property type="term" value="P:carbon utilization"/>
    <property type="evidence" value="ECO:0007669"/>
    <property type="project" value="InterPro"/>
</dbReference>
<gene>
    <name evidence="9" type="ORF">X907_2509</name>
</gene>
<evidence type="ECO:0000256" key="8">
    <source>
        <dbReference type="RuleBase" id="RU003956"/>
    </source>
</evidence>
<dbReference type="AlphaFoldDB" id="A0A3T0ECL1"/>
<feature type="binding site" evidence="7">
    <location>
        <position position="41"/>
    </location>
    <ligand>
        <name>Zn(2+)</name>
        <dbReference type="ChEBI" id="CHEBI:29105"/>
    </ligand>
</feature>
<dbReference type="PROSITE" id="PS00704">
    <property type="entry name" value="PROK_CO2_ANHYDRASE_1"/>
    <property type="match status" value="1"/>
</dbReference>
<feature type="binding site" evidence="7">
    <location>
        <position position="105"/>
    </location>
    <ligand>
        <name>Zn(2+)</name>
        <dbReference type="ChEBI" id="CHEBI:29105"/>
    </ligand>
</feature>
<evidence type="ECO:0000256" key="5">
    <source>
        <dbReference type="ARBA" id="ARBA00023239"/>
    </source>
</evidence>
<dbReference type="InterPro" id="IPR001765">
    <property type="entry name" value="Carbonic_anhydrase"/>
</dbReference>
<feature type="binding site" evidence="7">
    <location>
        <position position="43"/>
    </location>
    <ligand>
        <name>Zn(2+)</name>
        <dbReference type="ChEBI" id="CHEBI:29105"/>
    </ligand>
</feature>
<comment type="similarity">
    <text evidence="1 8">Belongs to the beta-class carbonic anhydrase family.</text>
</comment>
<keyword evidence="10" id="KW-1185">Reference proteome</keyword>
<dbReference type="KEGG" id="gak:X907_2509"/>
<keyword evidence="5 8" id="KW-0456">Lyase</keyword>
<dbReference type="RefSeq" id="WP_127568463.1">
    <property type="nucleotide sequence ID" value="NZ_BMFB01000001.1"/>
</dbReference>
<dbReference type="EMBL" id="CP018911">
    <property type="protein sequence ID" value="AZU05023.1"/>
    <property type="molecule type" value="Genomic_DNA"/>
</dbReference>
<dbReference type="InterPro" id="IPR015892">
    <property type="entry name" value="Carbonic_anhydrase_CS"/>
</dbReference>
<feature type="binding site" evidence="7">
    <location>
        <position position="102"/>
    </location>
    <ligand>
        <name>Zn(2+)</name>
        <dbReference type="ChEBI" id="CHEBI:29105"/>
    </ligand>
</feature>
<sequence>MIPTRLHEGFARFRAERFERKQRIWQTLAKGQSPETLVIGCADSRVDPAAIFDAGPGELFIIRNVANLVPPYEPDSAHHGVSAALEYAVKVLKVKNIVVLGHRQCGGVAAAATGAAEDTQFVRKWLEPLTPVHAEACRELGADAPVDDLCDDMELRSVRRSRERLMSFPFIAEGVQAGTLVLHGARFGIADGELEWLMADGQFEAVAPALPPHSERA</sequence>
<evidence type="ECO:0000256" key="2">
    <source>
        <dbReference type="ARBA" id="ARBA00012925"/>
    </source>
</evidence>
<dbReference type="Gene3D" id="3.40.1050.10">
    <property type="entry name" value="Carbonic anhydrase"/>
    <property type="match status" value="1"/>
</dbReference>
<comment type="function">
    <text evidence="8">Reversible hydration of carbon dioxide.</text>
</comment>
<dbReference type="InterPro" id="IPR036874">
    <property type="entry name" value="Carbonic_anhydrase_sf"/>
</dbReference>
<dbReference type="PANTHER" id="PTHR11002">
    <property type="entry name" value="CARBONIC ANHYDRASE"/>
    <property type="match status" value="1"/>
</dbReference>
<evidence type="ECO:0000313" key="10">
    <source>
        <dbReference type="Proteomes" id="UP000286954"/>
    </source>
</evidence>
<evidence type="ECO:0000256" key="3">
    <source>
        <dbReference type="ARBA" id="ARBA00022723"/>
    </source>
</evidence>
<dbReference type="GO" id="GO:0008270">
    <property type="term" value="F:zinc ion binding"/>
    <property type="evidence" value="ECO:0007669"/>
    <property type="project" value="UniProtKB-UniRule"/>
</dbReference>
<dbReference type="Pfam" id="PF00484">
    <property type="entry name" value="Pro_CA"/>
    <property type="match status" value="1"/>
</dbReference>
<comment type="cofactor">
    <cofactor evidence="7">
        <name>Zn(2+)</name>
        <dbReference type="ChEBI" id="CHEBI:29105"/>
    </cofactor>
    <text evidence="7">Binds 1 zinc ion per subunit.</text>
</comment>
<proteinExistence type="inferred from homology"/>
<accession>A0A3T0ECL1</accession>
<dbReference type="PROSITE" id="PS00705">
    <property type="entry name" value="PROK_CO2_ANHYDRASE_2"/>
    <property type="match status" value="1"/>
</dbReference>
<comment type="catalytic activity">
    <reaction evidence="6 8">
        <text>hydrogencarbonate + H(+) = CO2 + H2O</text>
        <dbReference type="Rhea" id="RHEA:10748"/>
        <dbReference type="ChEBI" id="CHEBI:15377"/>
        <dbReference type="ChEBI" id="CHEBI:15378"/>
        <dbReference type="ChEBI" id="CHEBI:16526"/>
        <dbReference type="ChEBI" id="CHEBI:17544"/>
        <dbReference type="EC" id="4.2.1.1"/>
    </reaction>
</comment>
<dbReference type="InterPro" id="IPR045066">
    <property type="entry name" value="Beta_CA_cladeB"/>
</dbReference>
<keyword evidence="3 7" id="KW-0479">Metal-binding</keyword>
<name>A0A3T0ECL1_9PROT</name>
<evidence type="ECO:0000313" key="9">
    <source>
        <dbReference type="EMBL" id="AZU05023.1"/>
    </source>
</evidence>
<evidence type="ECO:0000256" key="1">
    <source>
        <dbReference type="ARBA" id="ARBA00006217"/>
    </source>
</evidence>
<dbReference type="EC" id="4.2.1.1" evidence="2 8"/>
<evidence type="ECO:0000256" key="4">
    <source>
        <dbReference type="ARBA" id="ARBA00022833"/>
    </source>
</evidence>
<dbReference type="OrthoDB" id="9797527at2"/>
<evidence type="ECO:0000256" key="7">
    <source>
        <dbReference type="PIRSR" id="PIRSR601765-1"/>
    </source>
</evidence>
<evidence type="ECO:0000256" key="6">
    <source>
        <dbReference type="ARBA" id="ARBA00048348"/>
    </source>
</evidence>
<dbReference type="SUPFAM" id="SSF53056">
    <property type="entry name" value="beta-carbonic anhydrase, cab"/>
    <property type="match status" value="1"/>
</dbReference>
<dbReference type="SMART" id="SM00947">
    <property type="entry name" value="Pro_CA"/>
    <property type="match status" value="1"/>
</dbReference>
<dbReference type="Proteomes" id="UP000286954">
    <property type="component" value="Chromosome"/>
</dbReference>